<keyword evidence="1" id="KW-0812">Transmembrane</keyword>
<evidence type="ECO:0000313" key="2">
    <source>
        <dbReference type="EMBL" id="STT84597.1"/>
    </source>
</evidence>
<dbReference type="AlphaFoldDB" id="A0A377XMW2"/>
<dbReference type="EMBL" id="UGLH01000006">
    <property type="protein sequence ID" value="STT84597.1"/>
    <property type="molecule type" value="Genomic_DNA"/>
</dbReference>
<proteinExistence type="predicted"/>
<keyword evidence="1" id="KW-1133">Transmembrane helix</keyword>
<dbReference type="InterPro" id="IPR036259">
    <property type="entry name" value="MFS_trans_sf"/>
</dbReference>
<organism evidence="2 3">
    <name type="scientific">Klebsiella pneumoniae</name>
    <dbReference type="NCBI Taxonomy" id="573"/>
    <lineage>
        <taxon>Bacteria</taxon>
        <taxon>Pseudomonadati</taxon>
        <taxon>Pseudomonadota</taxon>
        <taxon>Gammaproteobacteria</taxon>
        <taxon>Enterobacterales</taxon>
        <taxon>Enterobacteriaceae</taxon>
        <taxon>Klebsiella/Raoultella group</taxon>
        <taxon>Klebsiella</taxon>
        <taxon>Klebsiella pneumoniae complex</taxon>
    </lineage>
</organism>
<keyword evidence="1" id="KW-0472">Membrane</keyword>
<dbReference type="Proteomes" id="UP000254340">
    <property type="component" value="Unassembled WGS sequence"/>
</dbReference>
<evidence type="ECO:0000313" key="3">
    <source>
        <dbReference type="Proteomes" id="UP000254340"/>
    </source>
</evidence>
<dbReference type="Gene3D" id="1.20.1250.20">
    <property type="entry name" value="MFS general substrate transporter like domains"/>
    <property type="match status" value="1"/>
</dbReference>
<reference evidence="2 3" key="1">
    <citation type="submission" date="2018-06" db="EMBL/GenBank/DDBJ databases">
        <authorList>
            <consortium name="Pathogen Informatics"/>
            <person name="Doyle S."/>
        </authorList>
    </citation>
    <scope>NUCLEOTIDE SEQUENCE [LARGE SCALE GENOMIC DNA]</scope>
    <source>
        <strain evidence="2 3">NCTC5047</strain>
    </source>
</reference>
<sequence length="56" mass="6212">MNNAQTHLKMGYVWTICLVAACGGLLFGYDWVVIGGAKPFYEAWFSITDRRSPAGQ</sequence>
<protein>
    <submittedName>
        <fullName evidence="2">Putative general substrate transporter</fullName>
    </submittedName>
</protein>
<gene>
    <name evidence="2" type="ORF">NCTC5047_05653</name>
</gene>
<name>A0A377XMW2_KLEPN</name>
<accession>A0A377XMW2</accession>
<evidence type="ECO:0000256" key="1">
    <source>
        <dbReference type="SAM" id="Phobius"/>
    </source>
</evidence>
<feature type="transmembrane region" description="Helical" evidence="1">
    <location>
        <begin position="12"/>
        <end position="34"/>
    </location>
</feature>